<evidence type="ECO:0000256" key="8">
    <source>
        <dbReference type="ARBA" id="ARBA00023242"/>
    </source>
</evidence>
<dbReference type="GO" id="GO:0005634">
    <property type="term" value="C:nucleus"/>
    <property type="evidence" value="ECO:0007669"/>
    <property type="project" value="UniProtKB-SubCell"/>
</dbReference>
<dbReference type="PANTHER" id="PTHR23234">
    <property type="entry name" value="ZNF44 PROTEIN"/>
    <property type="match status" value="1"/>
</dbReference>
<dbReference type="GeneID" id="105901797"/>
<feature type="compositionally biased region" description="Low complexity" evidence="11">
    <location>
        <begin position="296"/>
        <end position="331"/>
    </location>
</feature>
<dbReference type="InterPro" id="IPR008672">
    <property type="entry name" value="Mad1"/>
</dbReference>
<feature type="compositionally biased region" description="Polar residues" evidence="11">
    <location>
        <begin position="169"/>
        <end position="178"/>
    </location>
</feature>
<feature type="region of interest" description="Disordered" evidence="11">
    <location>
        <begin position="275"/>
        <end position="345"/>
    </location>
</feature>
<feature type="domain" description="C2H2-type" evidence="12">
    <location>
        <begin position="533"/>
        <end position="560"/>
    </location>
</feature>
<accession>A0A6P8F0M1</accession>
<evidence type="ECO:0000256" key="4">
    <source>
        <dbReference type="ARBA" id="ARBA00022737"/>
    </source>
</evidence>
<dbReference type="Pfam" id="PF05557">
    <property type="entry name" value="MAD"/>
    <property type="match status" value="1"/>
</dbReference>
<dbReference type="InterPro" id="IPR050758">
    <property type="entry name" value="Znf_C2H2-type"/>
</dbReference>
<feature type="domain" description="C2H2-type" evidence="12">
    <location>
        <begin position="421"/>
        <end position="448"/>
    </location>
</feature>
<keyword evidence="4" id="KW-0677">Repeat</keyword>
<keyword evidence="7" id="KW-0238">DNA-binding</keyword>
<name>A0A6P8F0M1_CLUHA</name>
<dbReference type="GO" id="GO:0003677">
    <property type="term" value="F:DNA binding"/>
    <property type="evidence" value="ECO:0007669"/>
    <property type="project" value="UniProtKB-KW"/>
</dbReference>
<dbReference type="SMART" id="SM00355">
    <property type="entry name" value="ZnF_C2H2"/>
    <property type="match status" value="7"/>
</dbReference>
<dbReference type="InterPro" id="IPR036236">
    <property type="entry name" value="Znf_C2H2_sf"/>
</dbReference>
<evidence type="ECO:0000256" key="6">
    <source>
        <dbReference type="ARBA" id="ARBA00022833"/>
    </source>
</evidence>
<evidence type="ECO:0000256" key="2">
    <source>
        <dbReference type="ARBA" id="ARBA00006991"/>
    </source>
</evidence>
<sequence>MQKLAEDTLRSFTSRPEGLKSQHIGSSRHRRDVNTKIDETSQHIDMMSHKQACIDLEKASQFITQALQHEVGRNRELCVLIRRLEEREAESGWRLTEQVESNKQLRSKVDELQKHLEEKDNSLTQANQTVVFLRNELRDLHQQLQRQQSNHGRFQEVEWLQGEESQLKAESQLVSSDGQRLLEGPVSGIKEKEDDDDDGYGEYSQPVERTDPRTEHTVYSVEDIKTELIQEEEDETNVAPVLSPETDLCLTDPLYLAQLSGVAVELVDCCRTQEQQGNDAENHRDGEQPETLKWKAPCTSSSTAPSESPPSSWTQQTVASSSSTISSTFSTELEDSRGLSRPPCEDRFSSQLKSCPCIHTGERRHHCNQCGKSFPYVGNLIRHQRIHTGERPYRCTQCGKSFNQEGSLKLHMRIHTGERPYYCTQCGKSFIQEGNLKTHQRIHTGERPYHCTQCGKSFTQEGSLRTHQRIHTGERPYHCTQCGQSFTERGDLKRHHRIHTGERPYHCTECGKSFTQLHHLKVHQRTHTGERPYQCTHCGKSFCTKGNLKKHQLKHTGENL</sequence>
<dbReference type="FunFam" id="3.30.160.60:FF:002281">
    <property type="match status" value="1"/>
</dbReference>
<dbReference type="Proteomes" id="UP000515152">
    <property type="component" value="Chromosome 24"/>
</dbReference>
<dbReference type="PROSITE" id="PS00028">
    <property type="entry name" value="ZINC_FINGER_C2H2_1"/>
    <property type="match status" value="7"/>
</dbReference>
<dbReference type="FunFam" id="3.30.160.60:FF:001954">
    <property type="entry name" value="Zinc finger protein 787"/>
    <property type="match status" value="1"/>
</dbReference>
<evidence type="ECO:0000256" key="10">
    <source>
        <dbReference type="SAM" id="Coils"/>
    </source>
</evidence>
<comment type="similarity">
    <text evidence="2">Belongs to the krueppel C2H2-type zinc-finger protein family.</text>
</comment>
<proteinExistence type="inferred from homology"/>
<feature type="domain" description="C2H2-type" evidence="12">
    <location>
        <begin position="365"/>
        <end position="392"/>
    </location>
</feature>
<reference evidence="14" key="1">
    <citation type="submission" date="2025-08" db="UniProtKB">
        <authorList>
            <consortium name="RefSeq"/>
        </authorList>
    </citation>
    <scope>IDENTIFICATION</scope>
</reference>
<dbReference type="Pfam" id="PF00096">
    <property type="entry name" value="zf-C2H2"/>
    <property type="match status" value="7"/>
</dbReference>
<keyword evidence="10" id="KW-0175">Coiled coil</keyword>
<evidence type="ECO:0000313" key="14">
    <source>
        <dbReference type="RefSeq" id="XP_031418254.1"/>
    </source>
</evidence>
<protein>
    <submittedName>
        <fullName evidence="14">Zinc finger protein 2-like</fullName>
    </submittedName>
</protein>
<evidence type="ECO:0000259" key="12">
    <source>
        <dbReference type="PROSITE" id="PS50157"/>
    </source>
</evidence>
<feature type="domain" description="C2H2-type" evidence="12">
    <location>
        <begin position="393"/>
        <end position="420"/>
    </location>
</feature>
<organism evidence="13 14">
    <name type="scientific">Clupea harengus</name>
    <name type="common">Atlantic herring</name>
    <dbReference type="NCBI Taxonomy" id="7950"/>
    <lineage>
        <taxon>Eukaryota</taxon>
        <taxon>Metazoa</taxon>
        <taxon>Chordata</taxon>
        <taxon>Craniata</taxon>
        <taxon>Vertebrata</taxon>
        <taxon>Euteleostomi</taxon>
        <taxon>Actinopterygii</taxon>
        <taxon>Neopterygii</taxon>
        <taxon>Teleostei</taxon>
        <taxon>Clupei</taxon>
        <taxon>Clupeiformes</taxon>
        <taxon>Clupeoidei</taxon>
        <taxon>Clupeidae</taxon>
        <taxon>Clupea</taxon>
    </lineage>
</organism>
<dbReference type="InterPro" id="IPR013087">
    <property type="entry name" value="Znf_C2H2_type"/>
</dbReference>
<evidence type="ECO:0000256" key="9">
    <source>
        <dbReference type="PROSITE-ProRule" id="PRU00042"/>
    </source>
</evidence>
<feature type="compositionally biased region" description="Basic and acidic residues" evidence="11">
    <location>
        <begin position="280"/>
        <end position="293"/>
    </location>
</feature>
<dbReference type="FunFam" id="3.30.160.60:FF:000688">
    <property type="entry name" value="zinc finger protein 197 isoform X1"/>
    <property type="match status" value="1"/>
</dbReference>
<keyword evidence="6" id="KW-0862">Zinc</keyword>
<dbReference type="KEGG" id="char:105901797"/>
<feature type="coiled-coil region" evidence="10">
    <location>
        <begin position="95"/>
        <end position="150"/>
    </location>
</feature>
<dbReference type="Gene3D" id="3.30.160.60">
    <property type="entry name" value="Classic Zinc Finger"/>
    <property type="match status" value="7"/>
</dbReference>
<keyword evidence="5 9" id="KW-0863">Zinc-finger</keyword>
<feature type="region of interest" description="Disordered" evidence="11">
    <location>
        <begin position="1"/>
        <end position="32"/>
    </location>
</feature>
<keyword evidence="8" id="KW-0539">Nucleus</keyword>
<dbReference type="PROSITE" id="PS50157">
    <property type="entry name" value="ZINC_FINGER_C2H2_2"/>
    <property type="match status" value="7"/>
</dbReference>
<evidence type="ECO:0000256" key="11">
    <source>
        <dbReference type="SAM" id="MobiDB-lite"/>
    </source>
</evidence>
<dbReference type="OrthoDB" id="9439903at2759"/>
<gene>
    <name evidence="14" type="primary">LOC105901797</name>
</gene>
<evidence type="ECO:0000256" key="5">
    <source>
        <dbReference type="ARBA" id="ARBA00022771"/>
    </source>
</evidence>
<dbReference type="GO" id="GO:0007094">
    <property type="term" value="P:mitotic spindle assembly checkpoint signaling"/>
    <property type="evidence" value="ECO:0007669"/>
    <property type="project" value="InterPro"/>
</dbReference>
<feature type="domain" description="C2H2-type" evidence="12">
    <location>
        <begin position="477"/>
        <end position="504"/>
    </location>
</feature>
<dbReference type="AlphaFoldDB" id="A0A6P8F0M1"/>
<dbReference type="FunFam" id="3.30.160.60:FF:000475">
    <property type="entry name" value="zinc finger protein 32 isoform X1"/>
    <property type="match status" value="1"/>
</dbReference>
<evidence type="ECO:0000256" key="1">
    <source>
        <dbReference type="ARBA" id="ARBA00004123"/>
    </source>
</evidence>
<comment type="subcellular location">
    <subcellularLocation>
        <location evidence="1">Nucleus</location>
    </subcellularLocation>
</comment>
<evidence type="ECO:0000313" key="13">
    <source>
        <dbReference type="Proteomes" id="UP000515152"/>
    </source>
</evidence>
<evidence type="ECO:0000256" key="7">
    <source>
        <dbReference type="ARBA" id="ARBA00023125"/>
    </source>
</evidence>
<feature type="compositionally biased region" description="Basic and acidic residues" evidence="11">
    <location>
        <begin position="334"/>
        <end position="345"/>
    </location>
</feature>
<dbReference type="SUPFAM" id="SSF57667">
    <property type="entry name" value="beta-beta-alpha zinc fingers"/>
    <property type="match status" value="4"/>
</dbReference>
<dbReference type="FunFam" id="3.30.160.60:FF:002343">
    <property type="entry name" value="Zinc finger protein 33A"/>
    <property type="match status" value="1"/>
</dbReference>
<feature type="domain" description="C2H2-type" evidence="12">
    <location>
        <begin position="505"/>
        <end position="532"/>
    </location>
</feature>
<dbReference type="RefSeq" id="XP_031418254.1">
    <property type="nucleotide sequence ID" value="XM_031562394.2"/>
</dbReference>
<dbReference type="FunFam" id="3.30.160.60:FF:000151">
    <property type="entry name" value="Zinc finger and SCAN domain-containing 21"/>
    <property type="match status" value="1"/>
</dbReference>
<dbReference type="GO" id="GO:0008270">
    <property type="term" value="F:zinc ion binding"/>
    <property type="evidence" value="ECO:0007669"/>
    <property type="project" value="UniProtKB-KW"/>
</dbReference>
<feature type="domain" description="C2H2-type" evidence="12">
    <location>
        <begin position="449"/>
        <end position="476"/>
    </location>
</feature>
<dbReference type="FunFam" id="3.30.160.60:FF:003288">
    <property type="entry name" value="Uncharacterized protein"/>
    <property type="match status" value="1"/>
</dbReference>
<feature type="region of interest" description="Disordered" evidence="11">
    <location>
        <begin position="169"/>
        <end position="214"/>
    </location>
</feature>
<keyword evidence="13" id="KW-1185">Reference proteome</keyword>
<evidence type="ECO:0000256" key="3">
    <source>
        <dbReference type="ARBA" id="ARBA00022723"/>
    </source>
</evidence>
<keyword evidence="3" id="KW-0479">Metal-binding</keyword>